<sequence>MLDTSSISIGSVAKPVLEGFKVVADLQWLIDSCEQRLMTDTMKFVMLCLYIVLLDLATFVITTKHRLIEFCAQLGANGDGSAQWMCDWFAGLALARFHFDRHAIKKSEVLVARGMTGIPMIMTQIAACSNHIHEHDTTLEMFKRIQEMDPFRIDHMNLYSDSLYIRGERVLLADLAHTFFRTHKFTWETCCIVGNYYGMRRENEQAIRFFQRALRLNPGVASIWVLIGHEFMELKNNSAACMSYRKAIEVDESDYRGWYGLGQLYDILKMQSYSLYYYQQAHKCK</sequence>
<keyword evidence="3" id="KW-1133">Transmembrane helix</keyword>
<evidence type="ECO:0000256" key="2">
    <source>
        <dbReference type="PROSITE-ProRule" id="PRU00339"/>
    </source>
</evidence>
<dbReference type="GO" id="GO:0045842">
    <property type="term" value="P:positive regulation of mitotic metaphase/anaphase transition"/>
    <property type="evidence" value="ECO:0007669"/>
    <property type="project" value="TreeGrafter"/>
</dbReference>
<keyword evidence="3" id="KW-0472">Membrane</keyword>
<dbReference type="Gene3D" id="1.25.40.10">
    <property type="entry name" value="Tetratricopeptide repeat domain"/>
    <property type="match status" value="2"/>
</dbReference>
<dbReference type="PROSITE" id="PS50005">
    <property type="entry name" value="TPR"/>
    <property type="match status" value="2"/>
</dbReference>
<evidence type="ECO:0000313" key="4">
    <source>
        <dbReference type="Proteomes" id="UP000095283"/>
    </source>
</evidence>
<dbReference type="Pfam" id="PF13181">
    <property type="entry name" value="TPR_8"/>
    <property type="match status" value="1"/>
</dbReference>
<name>A0A1I7XS61_HETBA</name>
<evidence type="ECO:0000313" key="5">
    <source>
        <dbReference type="WBParaSite" id="Hba_20654"/>
    </source>
</evidence>
<feature type="repeat" description="TPR" evidence="2">
    <location>
        <begin position="187"/>
        <end position="220"/>
    </location>
</feature>
<organism evidence="4 5">
    <name type="scientific">Heterorhabditis bacteriophora</name>
    <name type="common">Entomopathogenic nematode worm</name>
    <dbReference type="NCBI Taxonomy" id="37862"/>
    <lineage>
        <taxon>Eukaryota</taxon>
        <taxon>Metazoa</taxon>
        <taxon>Ecdysozoa</taxon>
        <taxon>Nematoda</taxon>
        <taxon>Chromadorea</taxon>
        <taxon>Rhabditida</taxon>
        <taxon>Rhabditina</taxon>
        <taxon>Rhabditomorpha</taxon>
        <taxon>Strongyloidea</taxon>
        <taxon>Heterorhabditidae</taxon>
        <taxon>Heterorhabditis</taxon>
    </lineage>
</organism>
<dbReference type="PANTHER" id="PTHR12558">
    <property type="entry name" value="CELL DIVISION CYCLE 16,23,27"/>
    <property type="match status" value="1"/>
</dbReference>
<dbReference type="InterPro" id="IPR019734">
    <property type="entry name" value="TPR_rpt"/>
</dbReference>
<dbReference type="SMART" id="SM00028">
    <property type="entry name" value="TPR"/>
    <property type="match status" value="3"/>
</dbReference>
<dbReference type="GO" id="GO:0051301">
    <property type="term" value="P:cell division"/>
    <property type="evidence" value="ECO:0007669"/>
    <property type="project" value="TreeGrafter"/>
</dbReference>
<dbReference type="GO" id="GO:0005680">
    <property type="term" value="C:anaphase-promoting complex"/>
    <property type="evidence" value="ECO:0007669"/>
    <property type="project" value="TreeGrafter"/>
</dbReference>
<evidence type="ECO:0000256" key="1">
    <source>
        <dbReference type="ARBA" id="ARBA00022803"/>
    </source>
</evidence>
<protein>
    <submittedName>
        <fullName evidence="5">TPR_REGION domain-containing protein</fullName>
    </submittedName>
</protein>
<reference evidence="5" key="1">
    <citation type="submission" date="2016-11" db="UniProtKB">
        <authorList>
            <consortium name="WormBaseParasite"/>
        </authorList>
    </citation>
    <scope>IDENTIFICATION</scope>
</reference>
<evidence type="ECO:0000256" key="3">
    <source>
        <dbReference type="SAM" id="Phobius"/>
    </source>
</evidence>
<dbReference type="InterPro" id="IPR011990">
    <property type="entry name" value="TPR-like_helical_dom_sf"/>
</dbReference>
<accession>A0A1I7XS61</accession>
<dbReference type="SUPFAM" id="SSF48452">
    <property type="entry name" value="TPR-like"/>
    <property type="match status" value="1"/>
</dbReference>
<feature type="repeat" description="TPR" evidence="2">
    <location>
        <begin position="221"/>
        <end position="254"/>
    </location>
</feature>
<dbReference type="PANTHER" id="PTHR12558:SF10">
    <property type="entry name" value="CELL DIVISION CYCLE PROTEIN 23 HOMOLOG"/>
    <property type="match status" value="1"/>
</dbReference>
<dbReference type="WBParaSite" id="Hba_20654">
    <property type="protein sequence ID" value="Hba_20654"/>
    <property type="gene ID" value="Hba_20654"/>
</dbReference>
<keyword evidence="3" id="KW-0812">Transmembrane</keyword>
<dbReference type="Proteomes" id="UP000095283">
    <property type="component" value="Unplaced"/>
</dbReference>
<proteinExistence type="predicted"/>
<feature type="transmembrane region" description="Helical" evidence="3">
    <location>
        <begin position="44"/>
        <end position="61"/>
    </location>
</feature>
<dbReference type="GO" id="GO:0031145">
    <property type="term" value="P:anaphase-promoting complex-dependent catabolic process"/>
    <property type="evidence" value="ECO:0007669"/>
    <property type="project" value="TreeGrafter"/>
</dbReference>
<dbReference type="AlphaFoldDB" id="A0A1I7XS61"/>
<dbReference type="GO" id="GO:0016567">
    <property type="term" value="P:protein ubiquitination"/>
    <property type="evidence" value="ECO:0007669"/>
    <property type="project" value="TreeGrafter"/>
</dbReference>
<keyword evidence="4" id="KW-1185">Reference proteome</keyword>
<keyword evidence="1 2" id="KW-0802">TPR repeat</keyword>